<comment type="caution">
    <text evidence="2">The sequence shown here is derived from an EMBL/GenBank/DDBJ whole genome shotgun (WGS) entry which is preliminary data.</text>
</comment>
<feature type="region of interest" description="Disordered" evidence="1">
    <location>
        <begin position="20"/>
        <end position="53"/>
    </location>
</feature>
<keyword evidence="3" id="KW-1185">Reference proteome</keyword>
<dbReference type="EMBL" id="SOGN01000019">
    <property type="protein sequence ID" value="TFC82987.1"/>
    <property type="molecule type" value="Genomic_DNA"/>
</dbReference>
<evidence type="ECO:0000256" key="1">
    <source>
        <dbReference type="SAM" id="MobiDB-lite"/>
    </source>
</evidence>
<dbReference type="RefSeq" id="WP_134369010.1">
    <property type="nucleotide sequence ID" value="NZ_SOGN01000019.1"/>
</dbReference>
<evidence type="ECO:0000313" key="3">
    <source>
        <dbReference type="Proteomes" id="UP000298433"/>
    </source>
</evidence>
<feature type="compositionally biased region" description="Polar residues" evidence="1">
    <location>
        <begin position="86"/>
        <end position="104"/>
    </location>
</feature>
<accession>A0A4R8XYM2</accession>
<dbReference type="OrthoDB" id="3821622at2"/>
<gene>
    <name evidence="2" type="ORF">E3T23_03410</name>
</gene>
<evidence type="ECO:0000313" key="2">
    <source>
        <dbReference type="EMBL" id="TFC82987.1"/>
    </source>
</evidence>
<feature type="region of interest" description="Disordered" evidence="1">
    <location>
        <begin position="78"/>
        <end position="104"/>
    </location>
</feature>
<proteinExistence type="predicted"/>
<dbReference type="Proteomes" id="UP000298433">
    <property type="component" value="Unassembled WGS sequence"/>
</dbReference>
<reference evidence="2 3" key="1">
    <citation type="submission" date="2019-03" db="EMBL/GenBank/DDBJ databases">
        <title>Genomics of glacier-inhabiting Cryobacterium strains.</title>
        <authorList>
            <person name="Liu Q."/>
            <person name="Xin Y.-H."/>
        </authorList>
    </citation>
    <scope>NUCLEOTIDE SEQUENCE [LARGE SCALE GENOMIC DNA]</scope>
    <source>
        <strain evidence="2 3">TMT2-48-2</strain>
    </source>
</reference>
<organism evidence="2 3">
    <name type="scientific">Cryobacterium cheniae</name>
    <dbReference type="NCBI Taxonomy" id="1259262"/>
    <lineage>
        <taxon>Bacteria</taxon>
        <taxon>Bacillati</taxon>
        <taxon>Actinomycetota</taxon>
        <taxon>Actinomycetes</taxon>
        <taxon>Micrococcales</taxon>
        <taxon>Microbacteriaceae</taxon>
        <taxon>Cryobacterium</taxon>
    </lineage>
</organism>
<protein>
    <submittedName>
        <fullName evidence="2">Uncharacterized protein</fullName>
    </submittedName>
</protein>
<dbReference type="SUPFAM" id="SSF110296">
    <property type="entry name" value="Oligoxyloglucan reducing end-specific cellobiohydrolase"/>
    <property type="match status" value="1"/>
</dbReference>
<dbReference type="AlphaFoldDB" id="A0A4R8XYM2"/>
<sequence>MFLLADIALIAFALNSTRPGVTAEAPRSAPRLAATSDPATTPDPAAKPAAPTGVAVPPARFLSAVDDTTAWRVVTGECPATPATPELTTDSGATWESKSATGPTEVTAPQALKATSESIIEFVGLSATDCAPEFVQTFVGGDTFKSYPEKLGGAWFVNPADRAVVHSPAGDAAAPCPAVIALAPRDANSAAVLCDEQTIFTTTNAAATWSSAVTVPGAVNLNMTQAGYIIVAVGLPECAGVQLVALPAESPTVTSAGCLLVDTPMEIMPGNVAVSEASGTLWLWAGNELKRSSDGGMAWQ</sequence>
<feature type="compositionally biased region" description="Low complexity" evidence="1">
    <location>
        <begin position="33"/>
        <end position="53"/>
    </location>
</feature>
<name>A0A4R8XYM2_9MICO</name>